<dbReference type="HOGENOM" id="CLU_641026_0_0_1"/>
<dbReference type="InParanoid" id="A0A067PAH5"/>
<evidence type="ECO:0000313" key="2">
    <source>
        <dbReference type="Proteomes" id="UP000027265"/>
    </source>
</evidence>
<protein>
    <submittedName>
        <fullName evidence="1">Uncharacterized protein</fullName>
    </submittedName>
</protein>
<name>A0A067PAH5_9AGAM</name>
<dbReference type="AlphaFoldDB" id="A0A067PAH5"/>
<accession>A0A067PAH5</accession>
<proteinExistence type="predicted"/>
<dbReference type="EMBL" id="KL197745">
    <property type="protein sequence ID" value="KDQ51784.1"/>
    <property type="molecule type" value="Genomic_DNA"/>
</dbReference>
<organism evidence="1 2">
    <name type="scientific">Jaapia argillacea MUCL 33604</name>
    <dbReference type="NCBI Taxonomy" id="933084"/>
    <lineage>
        <taxon>Eukaryota</taxon>
        <taxon>Fungi</taxon>
        <taxon>Dikarya</taxon>
        <taxon>Basidiomycota</taxon>
        <taxon>Agaricomycotina</taxon>
        <taxon>Agaricomycetes</taxon>
        <taxon>Agaricomycetidae</taxon>
        <taxon>Jaapiales</taxon>
        <taxon>Jaapiaceae</taxon>
        <taxon>Jaapia</taxon>
    </lineage>
</organism>
<dbReference type="Proteomes" id="UP000027265">
    <property type="component" value="Unassembled WGS sequence"/>
</dbReference>
<keyword evidence="2" id="KW-1185">Reference proteome</keyword>
<sequence length="428" mass="48144">MSISSPSREVKLEALVASLPRAAWVAAIWWRRYPPTQVNLGNSLTLPLRLKDTISARRRFIFACMAFLLHQLVSQDPDWDTSPWARARCQWACDYFGRKLLTILPQLQYSSAKVRAFRDALARGEESRHDLISSFTDSIWVMNPSLIFQDFASVHDVFTRAFPGGLEDIPMALCRNALLVWLDTGILPNSSQAYQKDLTTPSPVGDNPSYPQNWENILPSRWNSMIRSRFGSSKHYHAALAATGPDEWPLSCMAPCSVLRVLHALVNLVGIVIFAIEDTSRYMDGVEETACLLSRLLLSWEEEHVCRTVFQLIRWPLETIYPHIIDIQLPGKPYHIVERLLLAPAKLVLEAVEDRDAQLLLNILQECLDCGALANQPSLIHSAHSLLFKISQTSGAVPESFYISDIHVDGDKRDGISGGGIRGYIPRD</sequence>
<gene>
    <name evidence="1" type="ORF">JAAARDRAFT_499405</name>
</gene>
<evidence type="ECO:0000313" key="1">
    <source>
        <dbReference type="EMBL" id="KDQ51784.1"/>
    </source>
</evidence>
<reference evidence="2" key="1">
    <citation type="journal article" date="2014" name="Proc. Natl. Acad. Sci. U.S.A.">
        <title>Extensive sampling of basidiomycete genomes demonstrates inadequacy of the white-rot/brown-rot paradigm for wood decay fungi.</title>
        <authorList>
            <person name="Riley R."/>
            <person name="Salamov A.A."/>
            <person name="Brown D.W."/>
            <person name="Nagy L.G."/>
            <person name="Floudas D."/>
            <person name="Held B.W."/>
            <person name="Levasseur A."/>
            <person name="Lombard V."/>
            <person name="Morin E."/>
            <person name="Otillar R."/>
            <person name="Lindquist E.A."/>
            <person name="Sun H."/>
            <person name="LaButti K.M."/>
            <person name="Schmutz J."/>
            <person name="Jabbour D."/>
            <person name="Luo H."/>
            <person name="Baker S.E."/>
            <person name="Pisabarro A.G."/>
            <person name="Walton J.D."/>
            <person name="Blanchette R.A."/>
            <person name="Henrissat B."/>
            <person name="Martin F."/>
            <person name="Cullen D."/>
            <person name="Hibbett D.S."/>
            <person name="Grigoriev I.V."/>
        </authorList>
    </citation>
    <scope>NUCLEOTIDE SEQUENCE [LARGE SCALE GENOMIC DNA]</scope>
    <source>
        <strain evidence="2">MUCL 33604</strain>
    </source>
</reference>